<sequence>MKQEIIRLLERAKEDGRTIGDVLAEVRAMRPVCLTCDDHGWIGGPSFHDPGEGGEPCPDCAAPVAAQAQPSGNAGEFKTDDQLGGLLASIRNYGSWKYAEAKDRAQPDLSDVRAAWDEVYEKVQALAAQAPAAKADALDAARYRWLRKGAVHDVAVVRGIVSTDYGMSAVVYTHSEEIDGDDLDATIDAAMSKEGKQ</sequence>
<protein>
    <submittedName>
        <fullName evidence="1">Uncharacterized protein</fullName>
    </submittedName>
</protein>
<accession>A0AAN1S026</accession>
<dbReference type="EMBL" id="CP024172">
    <property type="protein sequence ID" value="AZW19179.1"/>
    <property type="molecule type" value="Genomic_DNA"/>
</dbReference>
<name>A0AAN1S026_9BORD</name>
<evidence type="ECO:0000313" key="1">
    <source>
        <dbReference type="EMBL" id="AZW19179.1"/>
    </source>
</evidence>
<organism evidence="1 2">
    <name type="scientific">Bordetella hinzii</name>
    <dbReference type="NCBI Taxonomy" id="103855"/>
    <lineage>
        <taxon>Bacteria</taxon>
        <taxon>Pseudomonadati</taxon>
        <taxon>Pseudomonadota</taxon>
        <taxon>Betaproteobacteria</taxon>
        <taxon>Burkholderiales</taxon>
        <taxon>Alcaligenaceae</taxon>
        <taxon>Bordetella</taxon>
    </lineage>
</organism>
<dbReference type="AlphaFoldDB" id="A0AAN1S026"/>
<reference evidence="2" key="1">
    <citation type="submission" date="2017-10" db="EMBL/GenBank/DDBJ databases">
        <title>Whole genome sequencing of various Bordetella species.</title>
        <authorList>
            <person name="Weigand M.R."/>
            <person name="Loparev V."/>
            <person name="Peng Y."/>
            <person name="Bowden K.E."/>
            <person name="Tondella M.L."/>
            <person name="Williams M.M."/>
        </authorList>
    </citation>
    <scope>NUCLEOTIDE SEQUENCE [LARGE SCALE GENOMIC DNA]</scope>
    <source>
        <strain evidence="2">H720</strain>
    </source>
</reference>
<dbReference type="Proteomes" id="UP000282741">
    <property type="component" value="Chromosome"/>
</dbReference>
<proteinExistence type="predicted"/>
<evidence type="ECO:0000313" key="2">
    <source>
        <dbReference type="Proteomes" id="UP000282741"/>
    </source>
</evidence>
<gene>
    <name evidence="1" type="ORF">CS347_21665</name>
</gene>
<dbReference type="RefSeq" id="WP_048940002.1">
    <property type="nucleotide sequence ID" value="NZ_CP012077.1"/>
</dbReference>